<dbReference type="AlphaFoldDB" id="A0A1H2DTC1"/>
<dbReference type="EMBL" id="FNLL01000002">
    <property type="protein sequence ID" value="SDT86066.1"/>
    <property type="molecule type" value="Genomic_DNA"/>
</dbReference>
<name>A0A1H2DTC1_9BACT</name>
<keyword evidence="3" id="KW-1185">Reference proteome</keyword>
<dbReference type="RefSeq" id="WP_014958968.1">
    <property type="nucleotide sequence ID" value="NZ_FNLL01000002.1"/>
</dbReference>
<reference evidence="3" key="1">
    <citation type="submission" date="2016-10" db="EMBL/GenBank/DDBJ databases">
        <authorList>
            <person name="Varghese N."/>
            <person name="Submissions S."/>
        </authorList>
    </citation>
    <scope>NUCLEOTIDE SEQUENCE [LARGE SCALE GENOMIC DNA]</scope>
    <source>
        <strain evidence="3">DSM 3384</strain>
    </source>
</reference>
<evidence type="ECO:0000313" key="2">
    <source>
        <dbReference type="EMBL" id="SDT86066.1"/>
    </source>
</evidence>
<dbReference type="Proteomes" id="UP000199608">
    <property type="component" value="Unassembled WGS sequence"/>
</dbReference>
<feature type="transmembrane region" description="Helical" evidence="1">
    <location>
        <begin position="55"/>
        <end position="73"/>
    </location>
</feature>
<feature type="transmembrane region" description="Helical" evidence="1">
    <location>
        <begin position="23"/>
        <end position="49"/>
    </location>
</feature>
<sequence>MSNGSDTKEIVKVKMGRIGDRPYWVLIFSIFVRALHQVGAGVFLASFLLKDMITLPPLYLILVAVSGVILMVTEGLRHRQLFREVSGFSTILKLVILGLAYHKMVSATLVVLFVFILASICSHAPKFIRHRLLF</sequence>
<evidence type="ECO:0000256" key="1">
    <source>
        <dbReference type="SAM" id="Phobius"/>
    </source>
</evidence>
<feature type="transmembrane region" description="Helical" evidence="1">
    <location>
        <begin position="107"/>
        <end position="128"/>
    </location>
</feature>
<organism evidence="2 3">
    <name type="scientific">Desulfobacula phenolica</name>
    <dbReference type="NCBI Taxonomy" id="90732"/>
    <lineage>
        <taxon>Bacteria</taxon>
        <taxon>Pseudomonadati</taxon>
        <taxon>Thermodesulfobacteriota</taxon>
        <taxon>Desulfobacteria</taxon>
        <taxon>Desulfobacterales</taxon>
        <taxon>Desulfobacteraceae</taxon>
        <taxon>Desulfobacula</taxon>
    </lineage>
</organism>
<accession>A0A1H2DTC1</accession>
<keyword evidence="1" id="KW-0812">Transmembrane</keyword>
<evidence type="ECO:0000313" key="3">
    <source>
        <dbReference type="Proteomes" id="UP000199608"/>
    </source>
</evidence>
<proteinExistence type="predicted"/>
<keyword evidence="1" id="KW-0472">Membrane</keyword>
<feature type="transmembrane region" description="Helical" evidence="1">
    <location>
        <begin position="85"/>
        <end position="101"/>
    </location>
</feature>
<keyword evidence="1" id="KW-1133">Transmembrane helix</keyword>
<gene>
    <name evidence="2" type="ORF">SAMN04487931_102147</name>
</gene>
<protein>
    <submittedName>
        <fullName evidence="2">Uncharacterized protein</fullName>
    </submittedName>
</protein>